<accession>A0AAD6W5K2</accession>
<comment type="caution">
    <text evidence="1">The sequence shown here is derived from an EMBL/GenBank/DDBJ whole genome shotgun (WGS) entry which is preliminary data.</text>
</comment>
<gene>
    <name evidence="1" type="ORF">NC653_010284</name>
</gene>
<evidence type="ECO:0000313" key="1">
    <source>
        <dbReference type="EMBL" id="KAJ6999526.1"/>
    </source>
</evidence>
<proteinExistence type="predicted"/>
<sequence>MKKVRNILLDLTRNHKLFVASVNRQKINFTRTQMMKIFDPCDYALNTKLFMILHFPFKQQKLNATLLLFCFSQNITRKNKNHRLVSKLARFNQHTNLFDTKRISNSSLLYTNKP</sequence>
<organism evidence="1 2">
    <name type="scientific">Populus alba x Populus x berolinensis</name>
    <dbReference type="NCBI Taxonomy" id="444605"/>
    <lineage>
        <taxon>Eukaryota</taxon>
        <taxon>Viridiplantae</taxon>
        <taxon>Streptophyta</taxon>
        <taxon>Embryophyta</taxon>
        <taxon>Tracheophyta</taxon>
        <taxon>Spermatophyta</taxon>
        <taxon>Magnoliopsida</taxon>
        <taxon>eudicotyledons</taxon>
        <taxon>Gunneridae</taxon>
        <taxon>Pentapetalae</taxon>
        <taxon>rosids</taxon>
        <taxon>fabids</taxon>
        <taxon>Malpighiales</taxon>
        <taxon>Salicaceae</taxon>
        <taxon>Saliceae</taxon>
        <taxon>Populus</taxon>
    </lineage>
</organism>
<dbReference type="AlphaFoldDB" id="A0AAD6W5K2"/>
<evidence type="ECO:0000313" key="2">
    <source>
        <dbReference type="Proteomes" id="UP001164929"/>
    </source>
</evidence>
<keyword evidence="2" id="KW-1185">Reference proteome</keyword>
<reference evidence="1 2" key="1">
    <citation type="journal article" date="2023" name="Mol. Ecol. Resour.">
        <title>Chromosome-level genome assembly of a triploid poplar Populus alba 'Berolinensis'.</title>
        <authorList>
            <person name="Chen S."/>
            <person name="Yu Y."/>
            <person name="Wang X."/>
            <person name="Wang S."/>
            <person name="Zhang T."/>
            <person name="Zhou Y."/>
            <person name="He R."/>
            <person name="Meng N."/>
            <person name="Wang Y."/>
            <person name="Liu W."/>
            <person name="Liu Z."/>
            <person name="Liu J."/>
            <person name="Guo Q."/>
            <person name="Huang H."/>
            <person name="Sederoff R.R."/>
            <person name="Wang G."/>
            <person name="Qu G."/>
            <person name="Chen S."/>
        </authorList>
    </citation>
    <scope>NUCLEOTIDE SEQUENCE [LARGE SCALE GENOMIC DNA]</scope>
    <source>
        <strain evidence="1">SC-2020</strain>
    </source>
</reference>
<dbReference type="Proteomes" id="UP001164929">
    <property type="component" value="Chromosome 4"/>
</dbReference>
<dbReference type="EMBL" id="JAQIZT010000004">
    <property type="protein sequence ID" value="KAJ6999526.1"/>
    <property type="molecule type" value="Genomic_DNA"/>
</dbReference>
<name>A0AAD6W5K2_9ROSI</name>
<protein>
    <submittedName>
        <fullName evidence="1">Uncharacterized protein</fullName>
    </submittedName>
</protein>